<dbReference type="PATRIC" id="fig|1671680.3.peg.2395"/>
<evidence type="ECO:0000256" key="1">
    <source>
        <dbReference type="ARBA" id="ARBA00023015"/>
    </source>
</evidence>
<dbReference type="Pfam" id="PF00392">
    <property type="entry name" value="GntR"/>
    <property type="match status" value="1"/>
</dbReference>
<evidence type="ECO:0000313" key="6">
    <source>
        <dbReference type="EMBL" id="QHC54260.1"/>
    </source>
</evidence>
<organism evidence="5 7">
    <name type="scientific">Rathayibacter tanaceti</name>
    <dbReference type="NCBI Taxonomy" id="1671680"/>
    <lineage>
        <taxon>Bacteria</taxon>
        <taxon>Bacillati</taxon>
        <taxon>Actinomycetota</taxon>
        <taxon>Actinomycetes</taxon>
        <taxon>Micrococcales</taxon>
        <taxon>Microbacteriaceae</taxon>
        <taxon>Rathayibacter</taxon>
    </lineage>
</organism>
<dbReference type="Gene3D" id="3.40.1410.10">
    <property type="entry name" value="Chorismate lyase-like"/>
    <property type="match status" value="1"/>
</dbReference>
<proteinExistence type="predicted"/>
<reference evidence="8" key="3">
    <citation type="submission" date="2019-12" db="EMBL/GenBank/DDBJ databases">
        <title>Complete and draft genome sequences of new strains and members of some known species of the genus Rathayibacter isolated from plants.</title>
        <authorList>
            <person name="Tarlachkov S.V."/>
            <person name="Starodumova I.P."/>
            <person name="Dorofeeva L.V."/>
            <person name="Prisyazhnaya N.V."/>
            <person name="Leyn S."/>
            <person name="Zlamal J."/>
            <person name="Elan M."/>
            <person name="Osterman A.L."/>
            <person name="Nadler S."/>
            <person name="Subbotin S.A."/>
            <person name="Evtushenko L.I."/>
        </authorList>
    </citation>
    <scope>NUCLEOTIDE SEQUENCE [LARGE SCALE GENOMIC DNA]</scope>
    <source>
        <strain evidence="8">VKM Ac-2761</strain>
    </source>
</reference>
<dbReference type="PRINTS" id="PR00035">
    <property type="entry name" value="HTHGNTR"/>
</dbReference>
<dbReference type="KEGG" id="rte:GSU10_00370"/>
<dbReference type="Pfam" id="PF07702">
    <property type="entry name" value="UTRA"/>
    <property type="match status" value="1"/>
</dbReference>
<dbReference type="EMBL" id="CP047186">
    <property type="protein sequence ID" value="QHC54260.1"/>
    <property type="molecule type" value="Genomic_DNA"/>
</dbReference>
<evidence type="ECO:0000259" key="4">
    <source>
        <dbReference type="PROSITE" id="PS50949"/>
    </source>
</evidence>
<dbReference type="SMART" id="SM00345">
    <property type="entry name" value="HTH_GNTR"/>
    <property type="match status" value="1"/>
</dbReference>
<dbReference type="EMBL" id="LIIN01000083">
    <property type="protein sequence ID" value="KZX20627.1"/>
    <property type="molecule type" value="Genomic_DNA"/>
</dbReference>
<evidence type="ECO:0000256" key="3">
    <source>
        <dbReference type="ARBA" id="ARBA00023163"/>
    </source>
</evidence>
<dbReference type="SMART" id="SM00866">
    <property type="entry name" value="UTRA"/>
    <property type="match status" value="1"/>
</dbReference>
<reference evidence="6" key="2">
    <citation type="submission" date="2019-12" db="EMBL/GenBank/DDBJ databases">
        <title>Complete and Draft Genome Sequences of New Strains and Members of Some Known Species of the Genus Rathayibacter isolated from Plants.</title>
        <authorList>
            <person name="Tarlachkov S.V."/>
            <person name="Starodumova I.P."/>
            <person name="Dorofeeva L.V."/>
            <person name="Prisyazhnaya N.V."/>
            <person name="Leyn S.A."/>
            <person name="Zlamal J.E."/>
            <person name="Elane M.L."/>
            <person name="Osterman A.L."/>
            <person name="Nadler S.A."/>
            <person name="Subbotin S.A."/>
            <person name="Evtushenko L.I."/>
        </authorList>
    </citation>
    <scope>NUCLEOTIDE SEQUENCE</scope>
    <source>
        <strain evidence="6">VKM Ac-2761</strain>
    </source>
</reference>
<dbReference type="InterPro" id="IPR036388">
    <property type="entry name" value="WH-like_DNA-bd_sf"/>
</dbReference>
<gene>
    <name evidence="5" type="primary">yvoA</name>
    <name evidence="5" type="ORF">ACH61_02250</name>
    <name evidence="6" type="ORF">GSU10_00370</name>
</gene>
<dbReference type="GO" id="GO:0003677">
    <property type="term" value="F:DNA binding"/>
    <property type="evidence" value="ECO:0007669"/>
    <property type="project" value="UniProtKB-KW"/>
</dbReference>
<feature type="domain" description="HTH gntR-type" evidence="4">
    <location>
        <begin position="22"/>
        <end position="90"/>
    </location>
</feature>
<dbReference type="RefSeq" id="WP_068211918.1">
    <property type="nucleotide sequence ID" value="NZ_CP047186.1"/>
</dbReference>
<dbReference type="SUPFAM" id="SSF64288">
    <property type="entry name" value="Chorismate lyase-like"/>
    <property type="match status" value="1"/>
</dbReference>
<dbReference type="PROSITE" id="PS50949">
    <property type="entry name" value="HTH_GNTR"/>
    <property type="match status" value="1"/>
</dbReference>
<evidence type="ECO:0000313" key="5">
    <source>
        <dbReference type="EMBL" id="KZX20627.1"/>
    </source>
</evidence>
<reference evidence="5 7" key="1">
    <citation type="submission" date="2015-08" db="EMBL/GenBank/DDBJ databases">
        <title>Draft Genome Sequence of Rathayibacter sp. Strain VKM Ac-2596 Isolated from Leaf Gall Induced by Plant-Parasitic Nematodes.</title>
        <authorList>
            <person name="Vasilenko O.V."/>
            <person name="Starodumova I.P."/>
            <person name="Tarlachkov S.V."/>
            <person name="Dorofeeva L.V."/>
            <person name="Evtushenko L.I."/>
        </authorList>
    </citation>
    <scope>NUCLEOTIDE SEQUENCE [LARGE SCALE GENOMIC DNA]</scope>
    <source>
        <strain evidence="5 7">VKM Ac-2596</strain>
    </source>
</reference>
<dbReference type="InterPro" id="IPR036390">
    <property type="entry name" value="WH_DNA-bd_sf"/>
</dbReference>
<dbReference type="PANTHER" id="PTHR44846:SF17">
    <property type="entry name" value="GNTR-FAMILY TRANSCRIPTIONAL REGULATOR"/>
    <property type="match status" value="1"/>
</dbReference>
<dbReference type="Gene3D" id="1.10.10.10">
    <property type="entry name" value="Winged helix-like DNA-binding domain superfamily/Winged helix DNA-binding domain"/>
    <property type="match status" value="1"/>
</dbReference>
<dbReference type="PANTHER" id="PTHR44846">
    <property type="entry name" value="MANNOSYL-D-GLYCERATE TRANSPORT/METABOLISM SYSTEM REPRESSOR MNGR-RELATED"/>
    <property type="match status" value="1"/>
</dbReference>
<dbReference type="InterPro" id="IPR050679">
    <property type="entry name" value="Bact_HTH_transcr_reg"/>
</dbReference>
<protein>
    <submittedName>
        <fullName evidence="5">HTH-type transcriptional repressor YvoA</fullName>
    </submittedName>
    <submittedName>
        <fullName evidence="6">UTRA domain-containing protein</fullName>
    </submittedName>
</protein>
<sequence>MPQDEQLLPPDFFLGLDRSGPVPLYYQVSNLLEKAILEETLPAGARLENEVALSARLGLSRPTIRRAIQELVDKGLLVRRRGIGTQVVHGRVTRTVELTSLYEDLERTGQKPETTLLSFSVEGADEKTAEALGVAVGSPTLHLKRVRSADGVPLAILDNVLPEPFADLERDSLEKHGLYQLLRGRGVTMRVAKQRIGARSATTAESRLLDLPKGAAVLTMGRTAFDSSGRAVEYGQHCYRPDLYSFEITLVER</sequence>
<dbReference type="InterPro" id="IPR000524">
    <property type="entry name" value="Tscrpt_reg_HTH_GntR"/>
</dbReference>
<dbReference type="AlphaFoldDB" id="A0A162J0Z2"/>
<dbReference type="CDD" id="cd07377">
    <property type="entry name" value="WHTH_GntR"/>
    <property type="match status" value="1"/>
</dbReference>
<dbReference type="Proteomes" id="UP000465031">
    <property type="component" value="Chromosome"/>
</dbReference>
<dbReference type="InterPro" id="IPR028978">
    <property type="entry name" value="Chorismate_lyase_/UTRA_dom_sf"/>
</dbReference>
<dbReference type="GO" id="GO:0003700">
    <property type="term" value="F:DNA-binding transcription factor activity"/>
    <property type="evidence" value="ECO:0007669"/>
    <property type="project" value="InterPro"/>
</dbReference>
<dbReference type="InterPro" id="IPR011663">
    <property type="entry name" value="UTRA"/>
</dbReference>
<keyword evidence="1" id="KW-0805">Transcription regulation</keyword>
<keyword evidence="3" id="KW-0804">Transcription</keyword>
<name>A0A162J0Z2_9MICO</name>
<evidence type="ECO:0000313" key="8">
    <source>
        <dbReference type="Proteomes" id="UP000465031"/>
    </source>
</evidence>
<accession>A0A162J0Z2</accession>
<keyword evidence="7" id="KW-1185">Reference proteome</keyword>
<evidence type="ECO:0000256" key="2">
    <source>
        <dbReference type="ARBA" id="ARBA00023125"/>
    </source>
</evidence>
<evidence type="ECO:0000313" key="7">
    <source>
        <dbReference type="Proteomes" id="UP000076717"/>
    </source>
</evidence>
<dbReference type="SUPFAM" id="SSF46785">
    <property type="entry name" value="Winged helix' DNA-binding domain"/>
    <property type="match status" value="1"/>
</dbReference>
<dbReference type="Proteomes" id="UP000076717">
    <property type="component" value="Unassembled WGS sequence"/>
</dbReference>
<keyword evidence="2" id="KW-0238">DNA-binding</keyword>
<dbReference type="GO" id="GO:0045892">
    <property type="term" value="P:negative regulation of DNA-templated transcription"/>
    <property type="evidence" value="ECO:0007669"/>
    <property type="project" value="TreeGrafter"/>
</dbReference>
<dbReference type="OrthoDB" id="3194402at2"/>